<dbReference type="SUPFAM" id="SSF56219">
    <property type="entry name" value="DNase I-like"/>
    <property type="match status" value="1"/>
</dbReference>
<dbReference type="EMBL" id="OX395134">
    <property type="protein sequence ID" value="CAI5784571.1"/>
    <property type="molecule type" value="Genomic_DNA"/>
</dbReference>
<feature type="compositionally biased region" description="Low complexity" evidence="1">
    <location>
        <begin position="206"/>
        <end position="217"/>
    </location>
</feature>
<evidence type="ECO:0000259" key="2">
    <source>
        <dbReference type="Pfam" id="PF03372"/>
    </source>
</evidence>
<accession>A0AA35PD55</accession>
<evidence type="ECO:0000313" key="3">
    <source>
        <dbReference type="EMBL" id="CAI5784571.1"/>
    </source>
</evidence>
<organism evidence="3 4">
    <name type="scientific">Podarcis lilfordi</name>
    <name type="common">Lilford's wall lizard</name>
    <dbReference type="NCBI Taxonomy" id="74358"/>
    <lineage>
        <taxon>Eukaryota</taxon>
        <taxon>Metazoa</taxon>
        <taxon>Chordata</taxon>
        <taxon>Craniata</taxon>
        <taxon>Vertebrata</taxon>
        <taxon>Euteleostomi</taxon>
        <taxon>Lepidosauria</taxon>
        <taxon>Squamata</taxon>
        <taxon>Bifurcata</taxon>
        <taxon>Unidentata</taxon>
        <taxon>Episquamata</taxon>
        <taxon>Laterata</taxon>
        <taxon>Lacertibaenia</taxon>
        <taxon>Lacertidae</taxon>
        <taxon>Podarcis</taxon>
    </lineage>
</organism>
<dbReference type="InterPro" id="IPR036691">
    <property type="entry name" value="Endo/exonu/phosph_ase_sf"/>
</dbReference>
<evidence type="ECO:0000256" key="1">
    <source>
        <dbReference type="SAM" id="MobiDB-lite"/>
    </source>
</evidence>
<dbReference type="Gene3D" id="3.60.10.10">
    <property type="entry name" value="Endonuclease/exonuclease/phosphatase"/>
    <property type="match status" value="1"/>
</dbReference>
<dbReference type="AlphaFoldDB" id="A0AA35PD55"/>
<dbReference type="Proteomes" id="UP001178461">
    <property type="component" value="Chromosome 9"/>
</dbReference>
<name>A0AA35PD55_9SAUR</name>
<dbReference type="InterPro" id="IPR005135">
    <property type="entry name" value="Endo/exonuclease/phosphatase"/>
</dbReference>
<evidence type="ECO:0000313" key="4">
    <source>
        <dbReference type="Proteomes" id="UP001178461"/>
    </source>
</evidence>
<feature type="domain" description="Endonuclease/exonuclease/phosphatase" evidence="2">
    <location>
        <begin position="274"/>
        <end position="499"/>
    </location>
</feature>
<dbReference type="Pfam" id="PF03372">
    <property type="entry name" value="Exo_endo_phos"/>
    <property type="match status" value="1"/>
</dbReference>
<keyword evidence="4" id="KW-1185">Reference proteome</keyword>
<feature type="region of interest" description="Disordered" evidence="1">
    <location>
        <begin position="198"/>
        <end position="257"/>
    </location>
</feature>
<gene>
    <name evidence="3" type="ORF">PODLI_1B016164</name>
</gene>
<protein>
    <recommendedName>
        <fullName evidence="2">Endonuclease/exonuclease/phosphatase domain-containing protein</fullName>
    </recommendedName>
</protein>
<sequence>MADIVATRVFTDSKIKPLLNRCPGGEDIRTRDSALLQNTVRPNRDDSAACHPRPNSIPSQTAIYEDDNLQTALDERELIDSFRALPPKEQSVMMQRFDTLKSQLLQVQHRGEDTNDVSNNPTWAHRTEVVDLLQLSPTLNSKTIRQDSNFQVASAACATSRDDQALPSSLNLHLYSSTNIPKDEILISLLDSNPSLTHSSMPELESSPVSSRYRSSPQVMPLRESSAISTSVMPPQLPPSKETANVTPRDPPSEMIEDPMGRINKIIRMSDDKSIILLQETWEEDKIDINGFELISLPAIPSQKGGRSSGGLAIAISLKMRAKLSLVHTFPPFAFTGLISSEKLSLLITNVYLPPGGLISDLHYRWDSLEDHLLACYVKYPNIPSIMGGDFNARTAANWNGIIKAKWWVSPPYPKSDLISFTSRRSKDNRVNEAGVLLYQLAIRMNLNILNGNCPPDVPGEFTHLGTTSNSVLDYLLVSEDLFSNFFYLKVDNVQSSDHLPLAAKLTLDWHPVSGTHPIHVGLNATAQVRGIKWSMKQAQKYAEFFQRNSSESLIVSLAELSEPNRILEWFFHFSADLTSFFTMPAHLAKRDQPRFGAPWFEAKCKQARLSLCCIYNRYKASGAETLPPEYLQAKIAYKQAQKSAKHEWQLRRWQALIAASKLRSSRGFGI</sequence>
<dbReference type="GO" id="GO:0003824">
    <property type="term" value="F:catalytic activity"/>
    <property type="evidence" value="ECO:0007669"/>
    <property type="project" value="InterPro"/>
</dbReference>
<reference evidence="3" key="1">
    <citation type="submission" date="2022-12" db="EMBL/GenBank/DDBJ databases">
        <authorList>
            <person name="Alioto T."/>
            <person name="Alioto T."/>
            <person name="Gomez Garrido J."/>
        </authorList>
    </citation>
    <scope>NUCLEOTIDE SEQUENCE</scope>
</reference>
<proteinExistence type="predicted"/>